<dbReference type="GO" id="GO:0005886">
    <property type="term" value="C:plasma membrane"/>
    <property type="evidence" value="ECO:0007669"/>
    <property type="project" value="TreeGrafter"/>
</dbReference>
<dbReference type="RefSeq" id="WP_262430103.1">
    <property type="nucleotide sequence ID" value="NZ_JACRTG010000025.1"/>
</dbReference>
<dbReference type="AlphaFoldDB" id="A0A926EW71"/>
<comment type="subcellular location">
    <subcellularLocation>
        <location evidence="1">Membrane</location>
        <topology evidence="1">Multi-pass membrane protein</topology>
    </subcellularLocation>
</comment>
<sequence length="307" mass="34375">MIKKLPLSISGLMLALAALGNLLFTYGYILQNIFGILSTVILFMMLAKIIICSKIIANELEDPINASMFPTFSMGIMLLSTYTKGHIGNISFIIWIIGLFLHIYLMIRFTTKFIKNSGIEKIFPSYFIVYSGIVVGSITAPVFNMQSIGKMLFYFGVICFAILLSNAIKNTFTKQMTKSELPTIAIFAAPLSIFLSGYLNSFQSKNVYIVYLLVIFSQLTLFLVLTIFPRVLRLKFHPSFSALTFPVVISAISLKSANGFLTIAGRANSFIPRLVQLEEILSILIVLYVLVRYIVYLLPGTCHMIRC</sequence>
<feature type="transmembrane region" description="Helical" evidence="5">
    <location>
        <begin position="208"/>
        <end position="228"/>
    </location>
</feature>
<organism evidence="6 7">
    <name type="scientific">Paratissierella segnis</name>
    <dbReference type="NCBI Taxonomy" id="2763679"/>
    <lineage>
        <taxon>Bacteria</taxon>
        <taxon>Bacillati</taxon>
        <taxon>Bacillota</taxon>
        <taxon>Tissierellia</taxon>
        <taxon>Tissierellales</taxon>
        <taxon>Tissierellaceae</taxon>
        <taxon>Paratissierella</taxon>
    </lineage>
</organism>
<accession>A0A926EW71</accession>
<name>A0A926EW71_9FIRM</name>
<keyword evidence="3 5" id="KW-1133">Transmembrane helix</keyword>
<comment type="caution">
    <text evidence="6">The sequence shown here is derived from an EMBL/GenBank/DDBJ whole genome shotgun (WGS) entry which is preliminary data.</text>
</comment>
<dbReference type="Gene3D" id="1.50.10.150">
    <property type="entry name" value="Voltage-dependent anion channel"/>
    <property type="match status" value="1"/>
</dbReference>
<feature type="transmembrane region" description="Helical" evidence="5">
    <location>
        <begin position="30"/>
        <end position="51"/>
    </location>
</feature>
<evidence type="ECO:0000256" key="1">
    <source>
        <dbReference type="ARBA" id="ARBA00004141"/>
    </source>
</evidence>
<evidence type="ECO:0000256" key="5">
    <source>
        <dbReference type="SAM" id="Phobius"/>
    </source>
</evidence>
<feature type="transmembrane region" description="Helical" evidence="5">
    <location>
        <begin position="88"/>
        <end position="107"/>
    </location>
</feature>
<evidence type="ECO:0000256" key="3">
    <source>
        <dbReference type="ARBA" id="ARBA00022989"/>
    </source>
</evidence>
<dbReference type="PANTHER" id="PTHR37955:SF1">
    <property type="entry name" value="DEP DOMAIN-CONTAINING PROTEIN"/>
    <property type="match status" value="1"/>
</dbReference>
<feature type="transmembrane region" description="Helical" evidence="5">
    <location>
        <begin position="127"/>
        <end position="145"/>
    </location>
</feature>
<dbReference type="Pfam" id="PF03595">
    <property type="entry name" value="SLAC1"/>
    <property type="match status" value="1"/>
</dbReference>
<dbReference type="InterPro" id="IPR038665">
    <property type="entry name" value="Voltage-dep_anion_channel_sf"/>
</dbReference>
<evidence type="ECO:0000313" key="6">
    <source>
        <dbReference type="EMBL" id="MBC8588647.1"/>
    </source>
</evidence>
<feature type="transmembrane region" description="Helical" evidence="5">
    <location>
        <begin position="151"/>
        <end position="169"/>
    </location>
</feature>
<reference evidence="6" key="1">
    <citation type="submission" date="2020-08" db="EMBL/GenBank/DDBJ databases">
        <title>Genome public.</title>
        <authorList>
            <person name="Liu C."/>
            <person name="Sun Q."/>
        </authorList>
    </citation>
    <scope>NUCLEOTIDE SEQUENCE</scope>
    <source>
        <strain evidence="6">BX21</strain>
    </source>
</reference>
<feature type="transmembrane region" description="Helical" evidence="5">
    <location>
        <begin position="181"/>
        <end position="202"/>
    </location>
</feature>
<dbReference type="PANTHER" id="PTHR37955">
    <property type="entry name" value="TELLURITE RESISTANCE PROTEIN TEHA"/>
    <property type="match status" value="1"/>
</dbReference>
<dbReference type="CDD" id="cd09325">
    <property type="entry name" value="TDT_C4-dicarb_trans"/>
    <property type="match status" value="1"/>
</dbReference>
<proteinExistence type="predicted"/>
<dbReference type="InterPro" id="IPR004695">
    <property type="entry name" value="SLAC1/Mae1/Ssu1/TehA"/>
</dbReference>
<dbReference type="InterPro" id="IPR052951">
    <property type="entry name" value="Tellurite_res_ion_channel"/>
</dbReference>
<evidence type="ECO:0000256" key="4">
    <source>
        <dbReference type="ARBA" id="ARBA00023136"/>
    </source>
</evidence>
<keyword evidence="4 5" id="KW-0472">Membrane</keyword>
<gene>
    <name evidence="6" type="ORF">H8707_10450</name>
</gene>
<evidence type="ECO:0000313" key="7">
    <source>
        <dbReference type="Proteomes" id="UP000601171"/>
    </source>
</evidence>
<keyword evidence="2 5" id="KW-0812">Transmembrane</keyword>
<dbReference type="GO" id="GO:0046583">
    <property type="term" value="F:monoatomic cation efflux transmembrane transporter activity"/>
    <property type="evidence" value="ECO:0007669"/>
    <property type="project" value="TreeGrafter"/>
</dbReference>
<dbReference type="EMBL" id="JACRTG010000025">
    <property type="protein sequence ID" value="MBC8588647.1"/>
    <property type="molecule type" value="Genomic_DNA"/>
</dbReference>
<keyword evidence="7" id="KW-1185">Reference proteome</keyword>
<protein>
    <submittedName>
        <fullName evidence="6">TDT family transporter</fullName>
    </submittedName>
</protein>
<evidence type="ECO:0000256" key="2">
    <source>
        <dbReference type="ARBA" id="ARBA00022692"/>
    </source>
</evidence>
<dbReference type="Proteomes" id="UP000601171">
    <property type="component" value="Unassembled WGS sequence"/>
</dbReference>
<feature type="transmembrane region" description="Helical" evidence="5">
    <location>
        <begin position="240"/>
        <end position="260"/>
    </location>
</feature>
<feature type="transmembrane region" description="Helical" evidence="5">
    <location>
        <begin position="280"/>
        <end position="298"/>
    </location>
</feature>